<name>A0A6J4VS61_9BACT</name>
<dbReference type="EMBL" id="CADCWL010000259">
    <property type="protein sequence ID" value="CAA9586548.1"/>
    <property type="molecule type" value="Genomic_DNA"/>
</dbReference>
<accession>A0A6J4VS61</accession>
<proteinExistence type="predicted"/>
<gene>
    <name evidence="2" type="ORF">AVDCRST_MAG19-4928</name>
</gene>
<feature type="compositionally biased region" description="Pro residues" evidence="1">
    <location>
        <begin position="27"/>
        <end position="49"/>
    </location>
</feature>
<sequence>GPAFSARRGATRRAPVNPPLALRSPASSPPARPGTPPPSASSAPPPPGPTGHWTAIL</sequence>
<dbReference type="AlphaFoldDB" id="A0A6J4VS61"/>
<organism evidence="2">
    <name type="scientific">uncultured Thermomicrobiales bacterium</name>
    <dbReference type="NCBI Taxonomy" id="1645740"/>
    <lineage>
        <taxon>Bacteria</taxon>
        <taxon>Pseudomonadati</taxon>
        <taxon>Thermomicrobiota</taxon>
        <taxon>Thermomicrobia</taxon>
        <taxon>Thermomicrobiales</taxon>
        <taxon>environmental samples</taxon>
    </lineage>
</organism>
<feature type="region of interest" description="Disordered" evidence="1">
    <location>
        <begin position="1"/>
        <end position="57"/>
    </location>
</feature>
<evidence type="ECO:0000313" key="2">
    <source>
        <dbReference type="EMBL" id="CAA9586548.1"/>
    </source>
</evidence>
<evidence type="ECO:0000256" key="1">
    <source>
        <dbReference type="SAM" id="MobiDB-lite"/>
    </source>
</evidence>
<reference evidence="2" key="1">
    <citation type="submission" date="2020-02" db="EMBL/GenBank/DDBJ databases">
        <authorList>
            <person name="Meier V. D."/>
        </authorList>
    </citation>
    <scope>NUCLEOTIDE SEQUENCE</scope>
    <source>
        <strain evidence="2">AVDCRST_MAG19</strain>
    </source>
</reference>
<protein>
    <submittedName>
        <fullName evidence="2">Uncharacterized protein</fullName>
    </submittedName>
</protein>
<feature type="non-terminal residue" evidence="2">
    <location>
        <position position="57"/>
    </location>
</feature>
<feature type="non-terminal residue" evidence="2">
    <location>
        <position position="1"/>
    </location>
</feature>